<sequence>MKCELKVRPLVPQQLRGAGQSGAKVVEANGDFKPVVEVTREAASFSVANLRPATAYRLLITATNAKGESRPAELSAYTVALNHPQHETPAGEPLMTHK</sequence>
<dbReference type="Proteomes" id="UP000324222">
    <property type="component" value="Unassembled WGS sequence"/>
</dbReference>
<protein>
    <recommendedName>
        <fullName evidence="3">Fibronectin type-III domain-containing protein</fullName>
    </recommendedName>
</protein>
<dbReference type="InterPro" id="IPR036116">
    <property type="entry name" value="FN3_sf"/>
</dbReference>
<organism evidence="1 2">
    <name type="scientific">Portunus trituberculatus</name>
    <name type="common">Swimming crab</name>
    <name type="synonym">Neptunus trituberculatus</name>
    <dbReference type="NCBI Taxonomy" id="210409"/>
    <lineage>
        <taxon>Eukaryota</taxon>
        <taxon>Metazoa</taxon>
        <taxon>Ecdysozoa</taxon>
        <taxon>Arthropoda</taxon>
        <taxon>Crustacea</taxon>
        <taxon>Multicrustacea</taxon>
        <taxon>Malacostraca</taxon>
        <taxon>Eumalacostraca</taxon>
        <taxon>Eucarida</taxon>
        <taxon>Decapoda</taxon>
        <taxon>Pleocyemata</taxon>
        <taxon>Brachyura</taxon>
        <taxon>Eubrachyura</taxon>
        <taxon>Portunoidea</taxon>
        <taxon>Portunidae</taxon>
        <taxon>Portuninae</taxon>
        <taxon>Portunus</taxon>
    </lineage>
</organism>
<dbReference type="InterPro" id="IPR003961">
    <property type="entry name" value="FN3_dom"/>
</dbReference>
<reference evidence="1" key="1">
    <citation type="submission" date="2019-05" db="EMBL/GenBank/DDBJ databases">
        <title>Another draft genome of Portunus trituberculatus and its Hox gene families provides insights of decapod evolution.</title>
        <authorList>
            <person name="Jeong J.-H."/>
            <person name="Song I."/>
            <person name="Kim S."/>
            <person name="Choi T."/>
            <person name="Kim D."/>
            <person name="Ryu S."/>
            <person name="Kim W."/>
        </authorList>
    </citation>
    <scope>NUCLEOTIDE SEQUENCE [LARGE SCALE GENOMIC DNA]</scope>
    <source>
        <tissue evidence="1">Muscle</tissue>
    </source>
</reference>
<dbReference type="OrthoDB" id="6361464at2759"/>
<gene>
    <name evidence="1" type="ORF">E2C01_097890</name>
</gene>
<keyword evidence="2" id="KW-1185">Reference proteome</keyword>
<dbReference type="CDD" id="cd00063">
    <property type="entry name" value="FN3"/>
    <property type="match status" value="1"/>
</dbReference>
<dbReference type="InterPro" id="IPR013783">
    <property type="entry name" value="Ig-like_fold"/>
</dbReference>
<accession>A0A5B7K1J1</accession>
<dbReference type="Gene3D" id="2.60.40.10">
    <property type="entry name" value="Immunoglobulins"/>
    <property type="match status" value="1"/>
</dbReference>
<comment type="caution">
    <text evidence="1">The sequence shown here is derived from an EMBL/GenBank/DDBJ whole genome shotgun (WGS) entry which is preliminary data.</text>
</comment>
<evidence type="ECO:0000313" key="1">
    <source>
        <dbReference type="EMBL" id="MPD02313.1"/>
    </source>
</evidence>
<dbReference type="EMBL" id="VSRR010130876">
    <property type="protein sequence ID" value="MPD02313.1"/>
    <property type="molecule type" value="Genomic_DNA"/>
</dbReference>
<evidence type="ECO:0000313" key="2">
    <source>
        <dbReference type="Proteomes" id="UP000324222"/>
    </source>
</evidence>
<name>A0A5B7K1J1_PORTR</name>
<dbReference type="SUPFAM" id="SSF49265">
    <property type="entry name" value="Fibronectin type III"/>
    <property type="match status" value="1"/>
</dbReference>
<evidence type="ECO:0008006" key="3">
    <source>
        <dbReference type="Google" id="ProtNLM"/>
    </source>
</evidence>
<dbReference type="AlphaFoldDB" id="A0A5B7K1J1"/>
<proteinExistence type="predicted"/>